<comment type="similarity">
    <text evidence="1">Belongs to the ARG7 family.</text>
</comment>
<evidence type="ECO:0000313" key="2">
    <source>
        <dbReference type="EMBL" id="ONK68810.1"/>
    </source>
</evidence>
<name>A0A5P1EXD5_ASPOF</name>
<dbReference type="OMA" id="CCGLKNS"/>
<dbReference type="Proteomes" id="UP000243459">
    <property type="component" value="Chromosome 5"/>
</dbReference>
<dbReference type="Pfam" id="PF02519">
    <property type="entry name" value="Auxin_inducible"/>
    <property type="match status" value="1"/>
</dbReference>
<dbReference type="Gramene" id="ONK68810">
    <property type="protein sequence ID" value="ONK68810"/>
    <property type="gene ID" value="A4U43_C05F16260"/>
</dbReference>
<keyword evidence="3" id="KW-1185">Reference proteome</keyword>
<reference evidence="3" key="1">
    <citation type="journal article" date="2017" name="Nat. Commun.">
        <title>The asparagus genome sheds light on the origin and evolution of a young Y chromosome.</title>
        <authorList>
            <person name="Harkess A."/>
            <person name="Zhou J."/>
            <person name="Xu C."/>
            <person name="Bowers J.E."/>
            <person name="Van der Hulst R."/>
            <person name="Ayyampalayam S."/>
            <person name="Mercati F."/>
            <person name="Riccardi P."/>
            <person name="McKain M.R."/>
            <person name="Kakrana A."/>
            <person name="Tang H."/>
            <person name="Ray J."/>
            <person name="Groenendijk J."/>
            <person name="Arikit S."/>
            <person name="Mathioni S.M."/>
            <person name="Nakano M."/>
            <person name="Shan H."/>
            <person name="Telgmann-Rauber A."/>
            <person name="Kanno A."/>
            <person name="Yue Z."/>
            <person name="Chen H."/>
            <person name="Li W."/>
            <person name="Chen Y."/>
            <person name="Xu X."/>
            <person name="Zhang Y."/>
            <person name="Luo S."/>
            <person name="Chen H."/>
            <person name="Gao J."/>
            <person name="Mao Z."/>
            <person name="Pires J.C."/>
            <person name="Luo M."/>
            <person name="Kudrna D."/>
            <person name="Wing R.A."/>
            <person name="Meyers B.C."/>
            <person name="Yi K."/>
            <person name="Kong H."/>
            <person name="Lavrijsen P."/>
            <person name="Sunseri F."/>
            <person name="Falavigna A."/>
            <person name="Ye Y."/>
            <person name="Leebens-Mack J.H."/>
            <person name="Chen G."/>
        </authorList>
    </citation>
    <scope>NUCLEOTIDE SEQUENCE [LARGE SCALE GENOMIC DNA]</scope>
    <source>
        <strain evidence="3">cv. DH0086</strain>
    </source>
</reference>
<accession>A0A5P1EXD5</accession>
<proteinExistence type="inferred from homology"/>
<sequence>MAIARELKKLLFCGAKSFADDLEEGSIWVYVGVEEPQRLELDAHFLNHPLFEDLLNFSVEEFGHSYDGALRIACDIDLFSHLLGLLRNGNPSVHYMELQQLKDRFYGRRAQECHGGRQLVSSC</sequence>
<dbReference type="PANTHER" id="PTHR31374">
    <property type="entry name" value="AUXIN-INDUCED PROTEIN-LIKE-RELATED"/>
    <property type="match status" value="1"/>
</dbReference>
<protein>
    <submittedName>
        <fullName evidence="2">Uncharacterized protein</fullName>
    </submittedName>
</protein>
<dbReference type="EMBL" id="CM007385">
    <property type="protein sequence ID" value="ONK68810.1"/>
    <property type="molecule type" value="Genomic_DNA"/>
</dbReference>
<organism evidence="2 3">
    <name type="scientific">Asparagus officinalis</name>
    <name type="common">Garden asparagus</name>
    <dbReference type="NCBI Taxonomy" id="4686"/>
    <lineage>
        <taxon>Eukaryota</taxon>
        <taxon>Viridiplantae</taxon>
        <taxon>Streptophyta</taxon>
        <taxon>Embryophyta</taxon>
        <taxon>Tracheophyta</taxon>
        <taxon>Spermatophyta</taxon>
        <taxon>Magnoliopsida</taxon>
        <taxon>Liliopsida</taxon>
        <taxon>Asparagales</taxon>
        <taxon>Asparagaceae</taxon>
        <taxon>Asparagoideae</taxon>
        <taxon>Asparagus</taxon>
    </lineage>
</organism>
<dbReference type="GO" id="GO:0009733">
    <property type="term" value="P:response to auxin"/>
    <property type="evidence" value="ECO:0007669"/>
    <property type="project" value="InterPro"/>
</dbReference>
<evidence type="ECO:0000313" key="3">
    <source>
        <dbReference type="Proteomes" id="UP000243459"/>
    </source>
</evidence>
<dbReference type="AlphaFoldDB" id="A0A5P1EXD5"/>
<gene>
    <name evidence="2" type="ORF">A4U43_C05F16260</name>
</gene>
<dbReference type="PANTHER" id="PTHR31374:SF216">
    <property type="entry name" value="SAUR-LIKE AUXIN-RESPONSIVE PROTEIN FAMILY"/>
    <property type="match status" value="1"/>
</dbReference>
<dbReference type="InterPro" id="IPR003676">
    <property type="entry name" value="SAUR_fam"/>
</dbReference>
<evidence type="ECO:0000256" key="1">
    <source>
        <dbReference type="ARBA" id="ARBA00006974"/>
    </source>
</evidence>